<dbReference type="EMBL" id="RCHS01001097">
    <property type="protein sequence ID" value="RMX55264.1"/>
    <property type="molecule type" value="Genomic_DNA"/>
</dbReference>
<evidence type="ECO:0000256" key="2">
    <source>
        <dbReference type="ARBA" id="ARBA00022692"/>
    </source>
</evidence>
<proteinExistence type="predicted"/>
<keyword evidence="5" id="KW-1133">Transmembrane helix</keyword>
<feature type="domain" description="Ig-like" evidence="12">
    <location>
        <begin position="405"/>
        <end position="493"/>
    </location>
</feature>
<dbReference type="Gene3D" id="2.60.40.10">
    <property type="entry name" value="Immunoglobulins"/>
    <property type="match status" value="5"/>
</dbReference>
<keyword evidence="3 10" id="KW-0732">Signal</keyword>
<dbReference type="FunFam" id="3.10.250.10:FF:000016">
    <property type="entry name" value="Scavenger receptor cysteine-rich protein type 12"/>
    <property type="match status" value="1"/>
</dbReference>
<evidence type="ECO:0000256" key="8">
    <source>
        <dbReference type="ARBA" id="ARBA00023180"/>
    </source>
</evidence>
<evidence type="ECO:0000256" key="3">
    <source>
        <dbReference type="ARBA" id="ARBA00022729"/>
    </source>
</evidence>
<dbReference type="Gene3D" id="2.20.100.10">
    <property type="entry name" value="Thrombospondin type-1 (TSP1) repeat"/>
    <property type="match status" value="1"/>
</dbReference>
<feature type="domain" description="SRCR" evidence="11">
    <location>
        <begin position="167"/>
        <end position="271"/>
    </location>
</feature>
<dbReference type="SUPFAM" id="SSF48726">
    <property type="entry name" value="Immunoglobulin"/>
    <property type="match status" value="5"/>
</dbReference>
<gene>
    <name evidence="13" type="ORF">pdam_00021341</name>
</gene>
<dbReference type="Proteomes" id="UP000275408">
    <property type="component" value="Unassembled WGS sequence"/>
</dbReference>
<dbReference type="OrthoDB" id="5969272at2759"/>
<evidence type="ECO:0000256" key="10">
    <source>
        <dbReference type="SAM" id="SignalP"/>
    </source>
</evidence>
<dbReference type="InterPro" id="IPR007110">
    <property type="entry name" value="Ig-like_dom"/>
</dbReference>
<dbReference type="Pfam" id="PF00047">
    <property type="entry name" value="ig"/>
    <property type="match status" value="1"/>
</dbReference>
<evidence type="ECO:0000256" key="9">
    <source>
        <dbReference type="PROSITE-ProRule" id="PRU00196"/>
    </source>
</evidence>
<dbReference type="PROSITE" id="PS50835">
    <property type="entry name" value="IG_LIKE"/>
    <property type="match status" value="4"/>
</dbReference>
<comment type="subcellular location">
    <subcellularLocation>
        <location evidence="1">Membrane</location>
        <topology evidence="1">Single-pass membrane protein</topology>
    </subcellularLocation>
</comment>
<dbReference type="InterPro" id="IPR000884">
    <property type="entry name" value="TSP1_rpt"/>
</dbReference>
<dbReference type="Pfam" id="PF00090">
    <property type="entry name" value="TSP_1"/>
    <property type="match status" value="1"/>
</dbReference>
<feature type="domain" description="Ig-like" evidence="12">
    <location>
        <begin position="526"/>
        <end position="589"/>
    </location>
</feature>
<dbReference type="SMART" id="SM00209">
    <property type="entry name" value="TSP1"/>
    <property type="match status" value="1"/>
</dbReference>
<evidence type="ECO:0000256" key="6">
    <source>
        <dbReference type="ARBA" id="ARBA00023136"/>
    </source>
</evidence>
<evidence type="ECO:0000259" key="12">
    <source>
        <dbReference type="PROSITE" id="PS50835"/>
    </source>
</evidence>
<evidence type="ECO:0000313" key="14">
    <source>
        <dbReference type="Proteomes" id="UP000275408"/>
    </source>
</evidence>
<dbReference type="PRINTS" id="PR01705">
    <property type="entry name" value="TSP1REPEAT"/>
</dbReference>
<dbReference type="Pfam" id="PF00530">
    <property type="entry name" value="SRCR"/>
    <property type="match status" value="1"/>
</dbReference>
<dbReference type="InterPro" id="IPR013151">
    <property type="entry name" value="Immunoglobulin_dom"/>
</dbReference>
<dbReference type="InterPro" id="IPR036383">
    <property type="entry name" value="TSP1_rpt_sf"/>
</dbReference>
<dbReference type="GO" id="GO:0016020">
    <property type="term" value="C:membrane"/>
    <property type="evidence" value="ECO:0007669"/>
    <property type="project" value="UniProtKB-SubCell"/>
</dbReference>
<feature type="domain" description="Ig-like" evidence="12">
    <location>
        <begin position="603"/>
        <end position="681"/>
    </location>
</feature>
<feature type="chain" id="PRO_5018027064" evidence="10">
    <location>
        <begin position="20"/>
        <end position="699"/>
    </location>
</feature>
<sequence length="699" mass="78856">MSSVVVYQMFLFTSLLVDGGWSEWSSWSICTKPVGGIQTRQRECANPEPAHGGKHCDGTGAMLRECNNMFSCQEEFPLRFETEKNPSVGTMKIFSNSSWQKLCTSQWDEADENSTCMAMGYYNNGANDTWYAERGSATEMSTHYNCTIPTRCQSDLEKKQQFCKVPVRLNGANVEYGGRVEVFYKGKWAKICRNKWDFDDVKVICRQLGFEEALAEFIGSDIKAEGIPFAMSDVSCTGEEFELASCDRIDGKLNIPPQCQSDDKGSQALCQPKNKNVLERVELYFDIGSGEKLRCSIHNETNYARWVINGVKLEITNSTSQRIRAGDNGDLFIDDVQLSDGGTYECQRLEYVQYYIVYINARFTEKTLDQQTVMAYTSGIISCSADGTPSPQNSWSKKGRKSLDPKRFTQVSNGSLRIENKKVLKRDELYFEIGSTERLHCSIHNNTNHARWVINRRKLEITNSSSQRIRAEDNGDLVIDDVQLSDGGIYECQRLEHVQYYIVYINARFTEKTLDQRTLTAYTSGTISCSADGTPSPQISWSKKGGKSLDPIRFTQVSDGSLRIGYVKPEDDGTFTCTMKQTKGPQRVTSKYKNIRVSVRIRPEVVISGARNLIIEGNSVNLTCEVVAGRPEPQITWLKNNTLQGNSLSLFFPEITKENEGWYTCKAENAAGFFNKDVNISVKGLLTFLTFLGLLWAWV</sequence>
<dbReference type="GO" id="GO:0098609">
    <property type="term" value="P:cell-cell adhesion"/>
    <property type="evidence" value="ECO:0007669"/>
    <property type="project" value="TreeGrafter"/>
</dbReference>
<dbReference type="AlphaFoldDB" id="A0A3M6UP03"/>
<dbReference type="PANTHER" id="PTHR44170">
    <property type="entry name" value="PROTEIN SIDEKICK"/>
    <property type="match status" value="1"/>
</dbReference>
<dbReference type="Gene3D" id="3.10.250.10">
    <property type="entry name" value="SRCR-like domain"/>
    <property type="match status" value="2"/>
</dbReference>
<dbReference type="InterPro" id="IPR003598">
    <property type="entry name" value="Ig_sub2"/>
</dbReference>
<evidence type="ECO:0000256" key="4">
    <source>
        <dbReference type="ARBA" id="ARBA00022737"/>
    </source>
</evidence>
<dbReference type="InterPro" id="IPR036772">
    <property type="entry name" value="SRCR-like_dom_sf"/>
</dbReference>
<keyword evidence="8" id="KW-0325">Glycoprotein</keyword>
<feature type="domain" description="Ig-like" evidence="12">
    <location>
        <begin position="272"/>
        <end position="347"/>
    </location>
</feature>
<dbReference type="PROSITE" id="PS50287">
    <property type="entry name" value="SRCR_2"/>
    <property type="match status" value="2"/>
</dbReference>
<keyword evidence="14" id="KW-1185">Reference proteome</keyword>
<dbReference type="InterPro" id="IPR036179">
    <property type="entry name" value="Ig-like_dom_sf"/>
</dbReference>
<comment type="caution">
    <text evidence="13">The sequence shown here is derived from an EMBL/GenBank/DDBJ whole genome shotgun (WGS) entry which is preliminary data.</text>
</comment>
<dbReference type="Pfam" id="PF13927">
    <property type="entry name" value="Ig_3"/>
    <property type="match status" value="1"/>
</dbReference>
<dbReference type="PRINTS" id="PR00258">
    <property type="entry name" value="SPERACTRCPTR"/>
</dbReference>
<evidence type="ECO:0000256" key="1">
    <source>
        <dbReference type="ARBA" id="ARBA00004167"/>
    </source>
</evidence>
<evidence type="ECO:0000313" key="13">
    <source>
        <dbReference type="EMBL" id="RMX55264.1"/>
    </source>
</evidence>
<comment type="caution">
    <text evidence="9">Lacks conserved residue(s) required for the propagation of feature annotation.</text>
</comment>
<feature type="domain" description="SRCR" evidence="11">
    <location>
        <begin position="78"/>
        <end position="120"/>
    </location>
</feature>
<dbReference type="InterPro" id="IPR003599">
    <property type="entry name" value="Ig_sub"/>
</dbReference>
<dbReference type="SUPFAM" id="SSF82895">
    <property type="entry name" value="TSP-1 type 1 repeat"/>
    <property type="match status" value="1"/>
</dbReference>
<dbReference type="SMART" id="SM00202">
    <property type="entry name" value="SR"/>
    <property type="match status" value="1"/>
</dbReference>
<dbReference type="SMART" id="SM00408">
    <property type="entry name" value="IGc2"/>
    <property type="match status" value="4"/>
</dbReference>
<dbReference type="CDD" id="cd00096">
    <property type="entry name" value="Ig"/>
    <property type="match status" value="1"/>
</dbReference>
<name>A0A3M6UP03_POCDA</name>
<keyword evidence="7 9" id="KW-1015">Disulfide bond</keyword>
<dbReference type="InterPro" id="IPR013783">
    <property type="entry name" value="Ig-like_fold"/>
</dbReference>
<dbReference type="SMART" id="SM00409">
    <property type="entry name" value="IG"/>
    <property type="match status" value="4"/>
</dbReference>
<feature type="signal peptide" evidence="10">
    <location>
        <begin position="1"/>
        <end position="19"/>
    </location>
</feature>
<reference evidence="13 14" key="1">
    <citation type="journal article" date="2018" name="Sci. Rep.">
        <title>Comparative analysis of the Pocillopora damicornis genome highlights role of immune system in coral evolution.</title>
        <authorList>
            <person name="Cunning R."/>
            <person name="Bay R.A."/>
            <person name="Gillette P."/>
            <person name="Baker A.C."/>
            <person name="Traylor-Knowles N."/>
        </authorList>
    </citation>
    <scope>NUCLEOTIDE SEQUENCE [LARGE SCALE GENOMIC DNA]</scope>
    <source>
        <strain evidence="13">RSMAS</strain>
        <tissue evidence="13">Whole animal</tissue>
    </source>
</reference>
<dbReference type="PROSITE" id="PS50092">
    <property type="entry name" value="TSP1"/>
    <property type="match status" value="1"/>
</dbReference>
<dbReference type="SUPFAM" id="SSF56487">
    <property type="entry name" value="SRCR-like"/>
    <property type="match status" value="2"/>
</dbReference>
<dbReference type="InterPro" id="IPR001190">
    <property type="entry name" value="SRCR"/>
</dbReference>
<dbReference type="FunFam" id="2.20.100.10:FF:000002">
    <property type="entry name" value="Unc-5 netrin receptor C"/>
    <property type="match status" value="1"/>
</dbReference>
<evidence type="ECO:0000256" key="7">
    <source>
        <dbReference type="ARBA" id="ARBA00023157"/>
    </source>
</evidence>
<protein>
    <submittedName>
        <fullName evidence="13">Uncharacterized protein</fullName>
    </submittedName>
</protein>
<organism evidence="13 14">
    <name type="scientific">Pocillopora damicornis</name>
    <name type="common">Cauliflower coral</name>
    <name type="synonym">Millepora damicornis</name>
    <dbReference type="NCBI Taxonomy" id="46731"/>
    <lineage>
        <taxon>Eukaryota</taxon>
        <taxon>Metazoa</taxon>
        <taxon>Cnidaria</taxon>
        <taxon>Anthozoa</taxon>
        <taxon>Hexacorallia</taxon>
        <taxon>Scleractinia</taxon>
        <taxon>Astrocoeniina</taxon>
        <taxon>Pocilloporidae</taxon>
        <taxon>Pocillopora</taxon>
    </lineage>
</organism>
<keyword evidence="4" id="KW-0677">Repeat</keyword>
<dbReference type="PANTHER" id="PTHR44170:SF56">
    <property type="entry name" value="FIBRONECTIN TYPE-III DOMAIN-CONTAINING PROTEIN"/>
    <property type="match status" value="1"/>
</dbReference>
<evidence type="ECO:0000256" key="5">
    <source>
        <dbReference type="ARBA" id="ARBA00022989"/>
    </source>
</evidence>
<keyword evidence="2" id="KW-0812">Transmembrane</keyword>
<feature type="disulfide bond" evidence="9">
    <location>
        <begin position="236"/>
        <end position="246"/>
    </location>
</feature>
<accession>A0A3M6UP03</accession>
<keyword evidence="6" id="KW-0472">Membrane</keyword>
<evidence type="ECO:0000259" key="11">
    <source>
        <dbReference type="PROSITE" id="PS50287"/>
    </source>
</evidence>